<dbReference type="EMBL" id="QXFM01000083">
    <property type="protein sequence ID" value="RIV86974.1"/>
    <property type="molecule type" value="Genomic_DNA"/>
</dbReference>
<evidence type="ECO:0000313" key="2">
    <source>
        <dbReference type="Proteomes" id="UP000265366"/>
    </source>
</evidence>
<organism evidence="1 2">
    <name type="scientific">Aurantiacibacter xanthus</name>
    <dbReference type="NCBI Taxonomy" id="1784712"/>
    <lineage>
        <taxon>Bacteria</taxon>
        <taxon>Pseudomonadati</taxon>
        <taxon>Pseudomonadota</taxon>
        <taxon>Alphaproteobacteria</taxon>
        <taxon>Sphingomonadales</taxon>
        <taxon>Erythrobacteraceae</taxon>
        <taxon>Aurantiacibacter</taxon>
    </lineage>
</organism>
<dbReference type="InterPro" id="IPR029058">
    <property type="entry name" value="AB_hydrolase_fold"/>
</dbReference>
<reference evidence="1 2" key="1">
    <citation type="submission" date="2018-08" db="EMBL/GenBank/DDBJ databases">
        <title>Erythrobacter zhengii sp.nov., a bacterium isolated from deep-sea sediment.</title>
        <authorList>
            <person name="Fang C."/>
            <person name="Wu Y.-H."/>
            <person name="Sun C."/>
            <person name="Wang H."/>
            <person name="Cheng H."/>
            <person name="Meng F.-X."/>
            <person name="Wang C.-S."/>
            <person name="Xu X.-W."/>
        </authorList>
    </citation>
    <scope>NUCLEOTIDE SEQUENCE [LARGE SCALE GENOMIC DNA]</scope>
    <source>
        <strain evidence="1 2">CCTCC AB 2015396</strain>
    </source>
</reference>
<gene>
    <name evidence="1" type="ORF">D2V17_09255</name>
</gene>
<dbReference type="Proteomes" id="UP000265366">
    <property type="component" value="Unassembled WGS sequence"/>
</dbReference>
<evidence type="ECO:0000313" key="1">
    <source>
        <dbReference type="EMBL" id="RIV86974.1"/>
    </source>
</evidence>
<dbReference type="AlphaFoldDB" id="A0A3A1P618"/>
<protein>
    <recommendedName>
        <fullName evidence="3">Peptidase S9 prolyl oligopeptidase catalytic domain-containing protein</fullName>
    </recommendedName>
</protein>
<dbReference type="RefSeq" id="WP_147367313.1">
    <property type="nucleotide sequence ID" value="NZ_QXFM01000083.1"/>
</dbReference>
<name>A0A3A1P618_9SPHN</name>
<comment type="caution">
    <text evidence="1">The sequence shown here is derived from an EMBL/GenBank/DDBJ whole genome shotgun (WGS) entry which is preliminary data.</text>
</comment>
<dbReference type="OrthoDB" id="100212at2"/>
<proteinExistence type="predicted"/>
<accession>A0A3A1P618</accession>
<keyword evidence="2" id="KW-1185">Reference proteome</keyword>
<dbReference type="SUPFAM" id="SSF53474">
    <property type="entry name" value="alpha/beta-Hydrolases"/>
    <property type="match status" value="1"/>
</dbReference>
<sequence>MIQAGDSEYEGSLDVVETFSHNNKAIELYVFPDESHVKWQSSHRLAMYERVVEWFEFWLMGRLNCNPSREAQYARWSAMEGAPPTRDLRCHAEPLAGP</sequence>
<dbReference type="Gene3D" id="3.40.50.1820">
    <property type="entry name" value="alpha/beta hydrolase"/>
    <property type="match status" value="1"/>
</dbReference>
<evidence type="ECO:0008006" key="3">
    <source>
        <dbReference type="Google" id="ProtNLM"/>
    </source>
</evidence>